<keyword evidence="2" id="KW-1185">Reference proteome</keyword>
<organism evidence="1 2">
    <name type="scientific">Aequorivita lipolytica</name>
    <dbReference type="NCBI Taxonomy" id="153267"/>
    <lineage>
        <taxon>Bacteria</taxon>
        <taxon>Pseudomonadati</taxon>
        <taxon>Bacteroidota</taxon>
        <taxon>Flavobacteriia</taxon>
        <taxon>Flavobacteriales</taxon>
        <taxon>Flavobacteriaceae</taxon>
        <taxon>Aequorivita</taxon>
    </lineage>
</organism>
<comment type="caution">
    <text evidence="1">The sequence shown here is derived from an EMBL/GenBank/DDBJ whole genome shotgun (WGS) entry which is preliminary data.</text>
</comment>
<dbReference type="EMBL" id="VORU01000008">
    <property type="protein sequence ID" value="TXD68852.1"/>
    <property type="molecule type" value="Genomic_DNA"/>
</dbReference>
<dbReference type="SUPFAM" id="SSF160574">
    <property type="entry name" value="BT0923-like"/>
    <property type="match status" value="1"/>
</dbReference>
<proteinExistence type="predicted"/>
<gene>
    <name evidence="1" type="ORF">ESV24_10390</name>
</gene>
<name>A0A5C6YPR8_9FLAO</name>
<sequence length="194" mass="22617">MIKSILAVVAIFILGNFSNSLFAQQKFEKESRLAQSDVPMNALNFIDSLKLKNKVKWYLEEGLERKSIEAKFKRNRKKHSVEFDALGNIEDVEIEIKWDELTTPLKNSIGTRLQKDCIKHRINKIQIQYTGNQIPLFLKLLSGKPTEDLTVKYEIIVKCRSEKSTELFEYLFTDKGHFVLASQIIFKPSYHLEY</sequence>
<dbReference type="AlphaFoldDB" id="A0A5C6YPR8"/>
<accession>A0A5C6YPR8</accession>
<dbReference type="RefSeq" id="WP_111816198.1">
    <property type="nucleotide sequence ID" value="NZ_CBCRZQ010000006.1"/>
</dbReference>
<evidence type="ECO:0000313" key="2">
    <source>
        <dbReference type="Proteomes" id="UP000321945"/>
    </source>
</evidence>
<evidence type="ECO:0000313" key="1">
    <source>
        <dbReference type="EMBL" id="TXD68852.1"/>
    </source>
</evidence>
<dbReference type="OrthoDB" id="943438at2"/>
<dbReference type="Proteomes" id="UP000321945">
    <property type="component" value="Unassembled WGS sequence"/>
</dbReference>
<protein>
    <submittedName>
        <fullName evidence="1">Uncharacterized protein</fullName>
    </submittedName>
</protein>
<reference evidence="1 2" key="1">
    <citation type="submission" date="2019-08" db="EMBL/GenBank/DDBJ databases">
        <title>Genome of Aequorivita lipolytica Y10-2 (type strain).</title>
        <authorList>
            <person name="Bowman J.P."/>
        </authorList>
    </citation>
    <scope>NUCLEOTIDE SEQUENCE [LARGE SCALE GENOMIC DNA]</scope>
    <source>
        <strain evidence="1 2">Y10-2</strain>
    </source>
</reference>